<name>A0ABV3R1D3_9HYPH</name>
<dbReference type="NCBIfam" id="TIGR03292">
    <property type="entry name" value="PhnH_redo"/>
    <property type="match status" value="1"/>
</dbReference>
<gene>
    <name evidence="1" type="primary">phnH</name>
    <name evidence="1" type="ORF">ABUE31_13775</name>
</gene>
<dbReference type="EMBL" id="JBFOCI010000004">
    <property type="protein sequence ID" value="MEW9807056.1"/>
    <property type="molecule type" value="Genomic_DNA"/>
</dbReference>
<protein>
    <submittedName>
        <fullName evidence="1">Phosphonate C-P lyase system protein PhnH</fullName>
    </submittedName>
</protein>
<dbReference type="RefSeq" id="WP_367724217.1">
    <property type="nucleotide sequence ID" value="NZ_JBFOCH010000041.1"/>
</dbReference>
<dbReference type="SUPFAM" id="SSF159709">
    <property type="entry name" value="PhnH-like"/>
    <property type="match status" value="1"/>
</dbReference>
<proteinExistence type="predicted"/>
<evidence type="ECO:0000313" key="2">
    <source>
        <dbReference type="Proteomes" id="UP001556196"/>
    </source>
</evidence>
<dbReference type="Proteomes" id="UP001556196">
    <property type="component" value="Unassembled WGS sequence"/>
</dbReference>
<dbReference type="InterPro" id="IPR008772">
    <property type="entry name" value="Phosphonate_metab_PhnH"/>
</dbReference>
<comment type="caution">
    <text evidence="1">The sequence shown here is derived from an EMBL/GenBank/DDBJ whole genome shotgun (WGS) entry which is preliminary data.</text>
</comment>
<dbReference type="PIRSF" id="PIRSF020680">
    <property type="entry name" value="PhnH"/>
    <property type="match status" value="1"/>
</dbReference>
<keyword evidence="2" id="KW-1185">Reference proteome</keyword>
<accession>A0ABV3R1D3</accession>
<sequence length="211" mass="22055">MATPGQNAGALGAEHITGGFADPVFDAQAVFRAVMDAMARPGSIRVAAADTRPPPPLSAVAAAVALTFCDSDTPLWLDPALKQARAVASWLGFHTGAPLADNPTDAHFALVADPAGLIALDNFAQGTQDYPDRSTTLILQVPSLSAGEPLVLNGPGIDGSATLAPAVLPRHFIEQWTQNRDRFPRGVDLILAAPEGIACLPRTTRIRHQEG</sequence>
<dbReference type="Gene3D" id="3.40.50.11310">
    <property type="entry name" value="Bacterial phosphonate metabolism protein PhnH"/>
    <property type="match status" value="1"/>
</dbReference>
<organism evidence="1 2">
    <name type="scientific">Mesorhizobium marinum</name>
    <dbReference type="NCBI Taxonomy" id="3228790"/>
    <lineage>
        <taxon>Bacteria</taxon>
        <taxon>Pseudomonadati</taxon>
        <taxon>Pseudomonadota</taxon>
        <taxon>Alphaproteobacteria</taxon>
        <taxon>Hyphomicrobiales</taxon>
        <taxon>Phyllobacteriaceae</taxon>
        <taxon>Mesorhizobium</taxon>
    </lineage>
</organism>
<dbReference type="Pfam" id="PF05845">
    <property type="entry name" value="PhnH"/>
    <property type="match status" value="1"/>
</dbReference>
<keyword evidence="1" id="KW-0456">Lyase</keyword>
<dbReference type="GO" id="GO:0016829">
    <property type="term" value="F:lyase activity"/>
    <property type="evidence" value="ECO:0007669"/>
    <property type="project" value="UniProtKB-KW"/>
</dbReference>
<reference evidence="1 2" key="1">
    <citation type="submission" date="2024-06" db="EMBL/GenBank/DDBJ databases">
        <authorList>
            <person name="Tuo L."/>
        </authorList>
    </citation>
    <scope>NUCLEOTIDE SEQUENCE [LARGE SCALE GENOMIC DNA]</scope>
    <source>
        <strain evidence="1 2">ZMM04-5</strain>
    </source>
</reference>
<dbReference type="InterPro" id="IPR038058">
    <property type="entry name" value="PhnH-like_sp"/>
</dbReference>
<evidence type="ECO:0000313" key="1">
    <source>
        <dbReference type="EMBL" id="MEW9807056.1"/>
    </source>
</evidence>